<dbReference type="Gene3D" id="3.30.420.10">
    <property type="entry name" value="Ribonuclease H-like superfamily/Ribonuclease H"/>
    <property type="match status" value="1"/>
</dbReference>
<keyword evidence="4" id="KW-1185">Reference proteome</keyword>
<evidence type="ECO:0000259" key="2">
    <source>
        <dbReference type="PROSITE" id="PS50878"/>
    </source>
</evidence>
<dbReference type="SUPFAM" id="SSF56672">
    <property type="entry name" value="DNA/RNA polymerases"/>
    <property type="match status" value="1"/>
</dbReference>
<dbReference type="CDD" id="cd06222">
    <property type="entry name" value="RNase_H_like"/>
    <property type="match status" value="1"/>
</dbReference>
<dbReference type="InterPro" id="IPR002156">
    <property type="entry name" value="RNaseH_domain"/>
</dbReference>
<dbReference type="InterPro" id="IPR044730">
    <property type="entry name" value="RNase_H-like_dom_plant"/>
</dbReference>
<dbReference type="PANTHER" id="PTHR46890">
    <property type="entry name" value="NON-LTR RETROLELEMENT REVERSE TRANSCRIPTASE-LIKE PROTEIN-RELATED"/>
    <property type="match status" value="1"/>
</dbReference>
<evidence type="ECO:0000256" key="1">
    <source>
        <dbReference type="SAM" id="Coils"/>
    </source>
</evidence>
<evidence type="ECO:0000313" key="4">
    <source>
        <dbReference type="Proteomes" id="UP001318860"/>
    </source>
</evidence>
<proteinExistence type="predicted"/>
<dbReference type="InterPro" id="IPR036397">
    <property type="entry name" value="RNaseH_sf"/>
</dbReference>
<dbReference type="InterPro" id="IPR043502">
    <property type="entry name" value="DNA/RNA_pol_sf"/>
</dbReference>
<accession>A0ABR0UCU0</accession>
<dbReference type="InterPro" id="IPR036691">
    <property type="entry name" value="Endo/exonu/phosph_ase_sf"/>
</dbReference>
<dbReference type="Proteomes" id="UP001318860">
    <property type="component" value="Unassembled WGS sequence"/>
</dbReference>
<gene>
    <name evidence="3" type="ORF">DH2020_045906</name>
</gene>
<feature type="domain" description="Reverse transcriptase" evidence="2">
    <location>
        <begin position="335"/>
        <end position="605"/>
    </location>
</feature>
<dbReference type="Pfam" id="PF13966">
    <property type="entry name" value="zf-RVT"/>
    <property type="match status" value="1"/>
</dbReference>
<name>A0ABR0UCU0_REHGL</name>
<keyword evidence="1" id="KW-0175">Coiled coil</keyword>
<organism evidence="3 4">
    <name type="scientific">Rehmannia glutinosa</name>
    <name type="common">Chinese foxglove</name>
    <dbReference type="NCBI Taxonomy" id="99300"/>
    <lineage>
        <taxon>Eukaryota</taxon>
        <taxon>Viridiplantae</taxon>
        <taxon>Streptophyta</taxon>
        <taxon>Embryophyta</taxon>
        <taxon>Tracheophyta</taxon>
        <taxon>Spermatophyta</taxon>
        <taxon>Magnoliopsida</taxon>
        <taxon>eudicotyledons</taxon>
        <taxon>Gunneridae</taxon>
        <taxon>Pentapetalae</taxon>
        <taxon>asterids</taxon>
        <taxon>lamiids</taxon>
        <taxon>Lamiales</taxon>
        <taxon>Orobanchaceae</taxon>
        <taxon>Rehmannieae</taxon>
        <taxon>Rehmannia</taxon>
    </lineage>
</organism>
<dbReference type="EMBL" id="JABTTQ020003092">
    <property type="protein sequence ID" value="KAK6120349.1"/>
    <property type="molecule type" value="Genomic_DNA"/>
</dbReference>
<reference evidence="3 4" key="1">
    <citation type="journal article" date="2021" name="Comput. Struct. Biotechnol. J.">
        <title>De novo genome assembly of the potent medicinal plant Rehmannia glutinosa using nanopore technology.</title>
        <authorList>
            <person name="Ma L."/>
            <person name="Dong C."/>
            <person name="Song C."/>
            <person name="Wang X."/>
            <person name="Zheng X."/>
            <person name="Niu Y."/>
            <person name="Chen S."/>
            <person name="Feng W."/>
        </authorList>
    </citation>
    <scope>NUCLEOTIDE SEQUENCE [LARGE SCALE GENOMIC DNA]</scope>
    <source>
        <strain evidence="3">DH-2019</strain>
    </source>
</reference>
<sequence length="986" mass="112382">MGGRLKSNAQMEALRDTLDECELRSMYASGEFFTWAGKIAPNSMVFERLDRFVNSEGWRHLYPAASASNLEFYHSDHRPVEVVTGPDQSARGFGVKNKTFKFEACWLMEDEIEDIVERGWLSAPSSSPLYEKIAICCEYLKVWAGSRFRSLSKQLADKRKRLNSLKNHHQWSSSLAQIHELEKTIEKLEAQEESYWRQRSRNLWLSSGDRNTKFFHSQANKRRSQNVIKGLLSSHGDLCSDSRGMAEIILKYFSSLFSSDHPSDRDFSKVLEKVQQKVDDNMNAYLTLPFTAEEVKKAVFDLGPERAPGPDGMPGLFFQKFWKIVGGDVSRAVLAVLNEGAPLEEWNRTMITLLPKNKNPLTLKEYRPISLCNFCYKIVSRAIANRMRRVLPNIIDDFQSAFVPGRLISDNIIVGFECMHWIRSQKRSKRGFAALKLDMSKAYDRVEWNFLKAIMLKMGFHHSWVWKILQCVQTVSFSFCVNQEVFGNLKPQRGIRQGDPLSPYLFVICAQGLSSMLASLEAEKAIHGVRVASGGPSVSHLFFADDSLVFFRAEISEAEALLGALKSYEKASGQLINFDKSSLSFSPNTKPEIIDRIKSLLTIPVTQCHEEICAIPLPHQNEEDTRYWKFNSKGVYSVRDGYKLAIGAFDTLENQSAQGLHKWWKGLWGIKVPPKIKIFWWRVAKDCIHSGVNLRAHHLPISGMCSLCNFHADTTLHSLFFCPIMKPLWKHQPFAALLKKAKYASTLDMCLWMFENQSIDEFEYFATFTWFLWKERQRVIHENPKGHKSIKVEGVEAFLSNFQRANVCAGQVCKDSGVSSTAKWSPPPLGKSRLEVDACVNELRGRFGVGGIVRNAENKPILAFGKVVETPRSVLECELQAIWEGLEVCQNLNIHPAEIVSDSFLAVQAVTGEGEFQNYIKVWVSRIQKQIRNEAELRLFHVRRTANTVAHSLAQFVCFSQIPFVWKIGSLPFWLEELVTKDSITD</sequence>
<dbReference type="Pfam" id="PF00078">
    <property type="entry name" value="RVT_1"/>
    <property type="match status" value="1"/>
</dbReference>
<dbReference type="PROSITE" id="PS50878">
    <property type="entry name" value="RT_POL"/>
    <property type="match status" value="1"/>
</dbReference>
<comment type="caution">
    <text evidence="3">The sequence shown here is derived from an EMBL/GenBank/DDBJ whole genome shotgun (WGS) entry which is preliminary data.</text>
</comment>
<dbReference type="CDD" id="cd01650">
    <property type="entry name" value="RT_nLTR_like"/>
    <property type="match status" value="1"/>
</dbReference>
<dbReference type="PANTHER" id="PTHR46890:SF48">
    <property type="entry name" value="RNA-DIRECTED DNA POLYMERASE"/>
    <property type="match status" value="1"/>
</dbReference>
<dbReference type="InterPro" id="IPR026960">
    <property type="entry name" value="RVT-Znf"/>
</dbReference>
<dbReference type="InterPro" id="IPR052343">
    <property type="entry name" value="Retrotransposon-Effector_Assoc"/>
</dbReference>
<dbReference type="SUPFAM" id="SSF56219">
    <property type="entry name" value="DNase I-like"/>
    <property type="match status" value="1"/>
</dbReference>
<protein>
    <recommendedName>
        <fullName evidence="2">Reverse transcriptase domain-containing protein</fullName>
    </recommendedName>
</protein>
<dbReference type="Pfam" id="PF13456">
    <property type="entry name" value="RVT_3"/>
    <property type="match status" value="1"/>
</dbReference>
<dbReference type="InterPro" id="IPR012337">
    <property type="entry name" value="RNaseH-like_sf"/>
</dbReference>
<dbReference type="SUPFAM" id="SSF53098">
    <property type="entry name" value="Ribonuclease H-like"/>
    <property type="match status" value="1"/>
</dbReference>
<feature type="coiled-coil region" evidence="1">
    <location>
        <begin position="148"/>
        <end position="198"/>
    </location>
</feature>
<dbReference type="InterPro" id="IPR000477">
    <property type="entry name" value="RT_dom"/>
</dbReference>
<evidence type="ECO:0000313" key="3">
    <source>
        <dbReference type="EMBL" id="KAK6120349.1"/>
    </source>
</evidence>